<evidence type="ECO:0000313" key="2">
    <source>
        <dbReference type="EMBL" id="KJE93216.1"/>
    </source>
</evidence>
<sequence>MEAERRGQGHAHGLLVALLLRVVKVGVRGRRIHVVGCILRDGNGQRRMRQMRARGSRRKQHGRRHRSGAIGTLAKRGQRQAAWSRSSAKVDVGIPALARWGGRRRRVGANSLSRRHRHGRSRGILDLQVRVRLLHLLLWRIRP</sequence>
<protein>
    <submittedName>
        <fullName evidence="2">Uncharacterized protein</fullName>
    </submittedName>
</protein>
<keyword evidence="1" id="KW-0732">Signal</keyword>
<evidence type="ECO:0000256" key="1">
    <source>
        <dbReference type="SAM" id="SignalP"/>
    </source>
</evidence>
<feature type="chain" id="PRO_5002253333" evidence="1">
    <location>
        <begin position="30"/>
        <end position="143"/>
    </location>
</feature>
<dbReference type="AlphaFoldDB" id="A0A0D2UDS4"/>
<proteinExistence type="predicted"/>
<reference evidence="3" key="1">
    <citation type="submission" date="2011-02" db="EMBL/GenBank/DDBJ databases">
        <title>The Genome Sequence of Capsaspora owczarzaki ATCC 30864.</title>
        <authorList>
            <person name="Russ C."/>
            <person name="Cuomo C."/>
            <person name="Burger G."/>
            <person name="Gray M.W."/>
            <person name="Holland P.W.H."/>
            <person name="King N."/>
            <person name="Lang F.B.F."/>
            <person name="Roger A.J."/>
            <person name="Ruiz-Trillo I."/>
            <person name="Young S.K."/>
            <person name="Zeng Q."/>
            <person name="Gargeya S."/>
            <person name="Alvarado L."/>
            <person name="Berlin A."/>
            <person name="Chapman S.B."/>
            <person name="Chen Z."/>
            <person name="Freedman E."/>
            <person name="Gellesch M."/>
            <person name="Goldberg J."/>
            <person name="Griggs A."/>
            <person name="Gujja S."/>
            <person name="Heilman E."/>
            <person name="Heiman D."/>
            <person name="Howarth C."/>
            <person name="Mehta T."/>
            <person name="Neiman D."/>
            <person name="Pearson M."/>
            <person name="Roberts A."/>
            <person name="Saif S."/>
            <person name="Shea T."/>
            <person name="Shenoy N."/>
            <person name="Sisk P."/>
            <person name="Stolte C."/>
            <person name="Sykes S."/>
            <person name="White J."/>
            <person name="Yandava C."/>
            <person name="Haas B."/>
            <person name="Nusbaum C."/>
            <person name="Birren B."/>
        </authorList>
    </citation>
    <scope>NUCLEOTIDE SEQUENCE</scope>
    <source>
        <strain evidence="3">ATCC 30864</strain>
    </source>
</reference>
<organism evidence="2 3">
    <name type="scientific">Capsaspora owczarzaki (strain ATCC 30864)</name>
    <dbReference type="NCBI Taxonomy" id="595528"/>
    <lineage>
        <taxon>Eukaryota</taxon>
        <taxon>Filasterea</taxon>
        <taxon>Capsaspora</taxon>
    </lineage>
</organism>
<gene>
    <name evidence="2" type="ORF">CAOG_009738</name>
</gene>
<dbReference type="Proteomes" id="UP000008743">
    <property type="component" value="Unassembled WGS sequence"/>
</dbReference>
<name>A0A0D2UDS4_CAPO3</name>
<evidence type="ECO:0000313" key="3">
    <source>
        <dbReference type="Proteomes" id="UP000008743"/>
    </source>
</evidence>
<feature type="signal peptide" evidence="1">
    <location>
        <begin position="1"/>
        <end position="29"/>
    </location>
</feature>
<dbReference type="InParanoid" id="A0A0D2UDS4"/>
<keyword evidence="3" id="KW-1185">Reference proteome</keyword>
<accession>A0A0D2UDS4</accession>
<dbReference type="EMBL" id="KE346365">
    <property type="protein sequence ID" value="KJE93216.1"/>
    <property type="molecule type" value="Genomic_DNA"/>
</dbReference>